<keyword evidence="4 5" id="KW-0833">Ubl conjugation pathway</keyword>
<dbReference type="InterPro" id="IPR000569">
    <property type="entry name" value="HECT_dom"/>
</dbReference>
<dbReference type="Gene3D" id="3.30.2410.10">
    <property type="entry name" value="Hect, E3 ligase catalytic domain"/>
    <property type="match status" value="1"/>
</dbReference>
<name>A0A316YMW3_9BASI</name>
<evidence type="ECO:0000256" key="5">
    <source>
        <dbReference type="PROSITE-ProRule" id="PRU00104"/>
    </source>
</evidence>
<reference evidence="7" key="1">
    <citation type="journal article" date="2018" name="Mol. Biol. Evol.">
        <title>Broad Genomic Sampling Reveals a Smut Pathogenic Ancestry of the Fungal Clade Ustilaginomycotina.</title>
        <authorList>
            <person name="Kijpornyongpan T."/>
            <person name="Mondo S.J."/>
            <person name="Barry K."/>
            <person name="Sandor L."/>
            <person name="Lee J."/>
            <person name="Lipzen A."/>
            <person name="Pangilinan J."/>
            <person name="LaButti K."/>
            <person name="Hainaut M."/>
            <person name="Henrissat B."/>
            <person name="Grigoriev I.V."/>
            <person name="Spatafora J.W."/>
            <person name="Aime M.C."/>
        </authorList>
    </citation>
    <scope>NUCLEOTIDE SEQUENCE [LARGE SCALE GENOMIC DNA]</scope>
    <source>
        <strain evidence="7">MCA 4198</strain>
    </source>
</reference>
<feature type="active site" description="Glycyl thioester intermediate" evidence="5">
    <location>
        <position position="233"/>
    </location>
</feature>
<feature type="domain" description="HECT" evidence="6">
    <location>
        <begin position="1"/>
        <end position="266"/>
    </location>
</feature>
<dbReference type="AlphaFoldDB" id="A0A316YMW3"/>
<dbReference type="GO" id="GO:0000209">
    <property type="term" value="P:protein polyubiquitination"/>
    <property type="evidence" value="ECO:0007669"/>
    <property type="project" value="InterPro"/>
</dbReference>
<gene>
    <name evidence="7" type="ORF">FA10DRAFT_286295</name>
</gene>
<evidence type="ECO:0000256" key="4">
    <source>
        <dbReference type="ARBA" id="ARBA00022786"/>
    </source>
</evidence>
<evidence type="ECO:0000259" key="6">
    <source>
        <dbReference type="PROSITE" id="PS50237"/>
    </source>
</evidence>
<dbReference type="PROSITE" id="PS50237">
    <property type="entry name" value="HECT"/>
    <property type="match status" value="1"/>
</dbReference>
<dbReference type="EMBL" id="KZ819636">
    <property type="protein sequence ID" value="PWN90599.1"/>
    <property type="molecule type" value="Genomic_DNA"/>
</dbReference>
<keyword evidence="8" id="KW-1185">Reference proteome</keyword>
<dbReference type="SMART" id="SM00119">
    <property type="entry name" value="HECTc"/>
    <property type="match status" value="1"/>
</dbReference>
<dbReference type="STRING" id="215250.A0A316YMW3"/>
<protein>
    <recommendedName>
        <fullName evidence="2">HECT-type E3 ubiquitin transferase</fullName>
        <ecNumber evidence="2">2.3.2.26</ecNumber>
    </recommendedName>
</protein>
<organism evidence="7 8">
    <name type="scientific">Acaromyces ingoldii</name>
    <dbReference type="NCBI Taxonomy" id="215250"/>
    <lineage>
        <taxon>Eukaryota</taxon>
        <taxon>Fungi</taxon>
        <taxon>Dikarya</taxon>
        <taxon>Basidiomycota</taxon>
        <taxon>Ustilaginomycotina</taxon>
        <taxon>Exobasidiomycetes</taxon>
        <taxon>Exobasidiales</taxon>
        <taxon>Cryptobasidiaceae</taxon>
        <taxon>Acaromyces</taxon>
    </lineage>
</organism>
<dbReference type="SUPFAM" id="SSF56204">
    <property type="entry name" value="Hect, E3 ligase catalytic domain"/>
    <property type="match status" value="1"/>
</dbReference>
<dbReference type="GO" id="GO:0061630">
    <property type="term" value="F:ubiquitin protein ligase activity"/>
    <property type="evidence" value="ECO:0007669"/>
    <property type="project" value="UniProtKB-EC"/>
</dbReference>
<keyword evidence="3" id="KW-0808">Transferase</keyword>
<accession>A0A316YMW3</accession>
<evidence type="ECO:0000256" key="3">
    <source>
        <dbReference type="ARBA" id="ARBA00022679"/>
    </source>
</evidence>
<dbReference type="InterPro" id="IPR044611">
    <property type="entry name" value="E3A/B/C-like"/>
</dbReference>
<evidence type="ECO:0000256" key="2">
    <source>
        <dbReference type="ARBA" id="ARBA00012485"/>
    </source>
</evidence>
<dbReference type="InParanoid" id="A0A316YMW3"/>
<evidence type="ECO:0000256" key="1">
    <source>
        <dbReference type="ARBA" id="ARBA00000885"/>
    </source>
</evidence>
<dbReference type="GO" id="GO:0006511">
    <property type="term" value="P:ubiquitin-dependent protein catabolic process"/>
    <property type="evidence" value="ECO:0007669"/>
    <property type="project" value="TreeGrafter"/>
</dbReference>
<proteinExistence type="predicted"/>
<dbReference type="OrthoDB" id="8068875at2759"/>
<dbReference type="InterPro" id="IPR035983">
    <property type="entry name" value="Hect_E3_ubiquitin_ligase"/>
</dbReference>
<dbReference type="GeneID" id="37045981"/>
<dbReference type="Pfam" id="PF00632">
    <property type="entry name" value="HECT"/>
    <property type="match status" value="1"/>
</dbReference>
<dbReference type="PANTHER" id="PTHR45700:SF2">
    <property type="entry name" value="UBIQUITIN-PROTEIN LIGASE E3C"/>
    <property type="match status" value="1"/>
</dbReference>
<comment type="catalytic activity">
    <reaction evidence="1">
        <text>S-ubiquitinyl-[E2 ubiquitin-conjugating enzyme]-L-cysteine + [acceptor protein]-L-lysine = [E2 ubiquitin-conjugating enzyme]-L-cysteine + N(6)-ubiquitinyl-[acceptor protein]-L-lysine.</text>
        <dbReference type="EC" id="2.3.2.26"/>
    </reaction>
</comment>
<sequence length="266" mass="30139">MLHQVVIDVPLPTFYFAILTVRELSHYQPTLVDMGKVDQSLASGLSKLLEWDESIDGPIHETLGWNLDDEVKGTQMVVDVSNREEFVSAFIRKRLIEEPFSALQSFHGGFRAVLVGANDILRCFELFNANELVQLIRGEELPLDVTTLRRHCRVENDGDPDTVPLLLEWFWHYISSLDGPTSVLGFYRFITANHRTSILAKDEEAFHFTIFVLDERDSIVGGGPQDLPRSSTCTNTLFLPRYTSEAVLFEKFDLALTEGNNSFNLA</sequence>
<dbReference type="Proteomes" id="UP000245768">
    <property type="component" value="Unassembled WGS sequence"/>
</dbReference>
<dbReference type="PANTHER" id="PTHR45700">
    <property type="entry name" value="UBIQUITIN-PROTEIN LIGASE E3C"/>
    <property type="match status" value="1"/>
</dbReference>
<dbReference type="EC" id="2.3.2.26" evidence="2"/>
<evidence type="ECO:0000313" key="8">
    <source>
        <dbReference type="Proteomes" id="UP000245768"/>
    </source>
</evidence>
<dbReference type="RefSeq" id="XP_025377797.1">
    <property type="nucleotide sequence ID" value="XM_025524065.1"/>
</dbReference>
<evidence type="ECO:0000313" key="7">
    <source>
        <dbReference type="EMBL" id="PWN90599.1"/>
    </source>
</evidence>